<protein>
    <submittedName>
        <fullName evidence="3">Cytochrome b6</fullName>
    </submittedName>
</protein>
<evidence type="ECO:0000256" key="1">
    <source>
        <dbReference type="SAM" id="Phobius"/>
    </source>
</evidence>
<sequence>MFGRIIDIFDKRFNFKNEFKKNVLDHPIPERINFTYCFGGITFLLYVLLALTGITMLFYYVPSVDHAFSTVEYITFDLTLGNLIRGIHHWSAHLMIVFVSLHMLRVFVYGAYKNPREFNWITGVFLFGITLAFGFTGYLLPWDQKAYWATKVGVLMPKSLPVIGTFLSYFLMGGDDLGSLTISRFFAIHVAVLPILTAIFLVGHFWMIRRLGIIRPL</sequence>
<dbReference type="AlphaFoldDB" id="A0A5J4LA11"/>
<dbReference type="PANTHER" id="PTHR19271">
    <property type="entry name" value="CYTOCHROME B"/>
    <property type="match status" value="1"/>
</dbReference>
<dbReference type="PANTHER" id="PTHR19271:SF16">
    <property type="entry name" value="CYTOCHROME B"/>
    <property type="match status" value="1"/>
</dbReference>
<dbReference type="GO" id="GO:0016491">
    <property type="term" value="F:oxidoreductase activity"/>
    <property type="evidence" value="ECO:0007669"/>
    <property type="project" value="InterPro"/>
</dbReference>
<gene>
    <name evidence="3" type="ORF">A45J_2147</name>
</gene>
<feature type="domain" description="Cytochrome b/b6 N-terminal region profile" evidence="2">
    <location>
        <begin position="5"/>
        <end position="217"/>
    </location>
</feature>
<feature type="transmembrane region" description="Helical" evidence="1">
    <location>
        <begin position="184"/>
        <end position="208"/>
    </location>
</feature>
<comment type="caution">
    <text evidence="3">The sequence shown here is derived from an EMBL/GenBank/DDBJ whole genome shotgun (WGS) entry which is preliminary data.</text>
</comment>
<dbReference type="InterPro" id="IPR027387">
    <property type="entry name" value="Cytb/b6-like_sf"/>
</dbReference>
<name>A0A5J4LA11_9ZZZZ</name>
<dbReference type="InterPro" id="IPR005797">
    <property type="entry name" value="Cyt_b/b6_N"/>
</dbReference>
<reference evidence="3" key="1">
    <citation type="submission" date="2019-10" db="EMBL/GenBank/DDBJ databases">
        <title>Metagenomic sequencing of thiosulfate-disproportionating enrichment culture.</title>
        <authorList>
            <person name="Umezawa K."/>
            <person name="Kojima H."/>
            <person name="Fukui M."/>
        </authorList>
    </citation>
    <scope>NUCLEOTIDE SEQUENCE</scope>
    <source>
        <strain evidence="3">45J</strain>
    </source>
</reference>
<proteinExistence type="predicted"/>
<dbReference type="Pfam" id="PF00033">
    <property type="entry name" value="Cytochrome_B"/>
    <property type="match status" value="1"/>
</dbReference>
<dbReference type="InterPro" id="IPR016174">
    <property type="entry name" value="Di-haem_cyt_TM"/>
</dbReference>
<feature type="transmembrane region" description="Helical" evidence="1">
    <location>
        <begin position="118"/>
        <end position="140"/>
    </location>
</feature>
<keyword evidence="1" id="KW-1133">Transmembrane helix</keyword>
<feature type="transmembrane region" description="Helical" evidence="1">
    <location>
        <begin position="152"/>
        <end position="172"/>
    </location>
</feature>
<feature type="transmembrane region" description="Helical" evidence="1">
    <location>
        <begin position="91"/>
        <end position="112"/>
    </location>
</feature>
<keyword evidence="1" id="KW-0472">Membrane</keyword>
<evidence type="ECO:0000313" key="3">
    <source>
        <dbReference type="EMBL" id="GER94386.1"/>
    </source>
</evidence>
<dbReference type="GO" id="GO:0016020">
    <property type="term" value="C:membrane"/>
    <property type="evidence" value="ECO:0007669"/>
    <property type="project" value="InterPro"/>
</dbReference>
<dbReference type="GO" id="GO:0022904">
    <property type="term" value="P:respiratory electron transport chain"/>
    <property type="evidence" value="ECO:0007669"/>
    <property type="project" value="InterPro"/>
</dbReference>
<feature type="transmembrane region" description="Helical" evidence="1">
    <location>
        <begin position="36"/>
        <end position="61"/>
    </location>
</feature>
<dbReference type="SUPFAM" id="SSF81342">
    <property type="entry name" value="Transmembrane di-heme cytochromes"/>
    <property type="match status" value="1"/>
</dbReference>
<accession>A0A5J4LA11</accession>
<dbReference type="Gene3D" id="1.20.810.10">
    <property type="entry name" value="Cytochrome Bc1 Complex, Chain C"/>
    <property type="match status" value="1"/>
</dbReference>
<organism evidence="3">
    <name type="scientific">hot springs metagenome</name>
    <dbReference type="NCBI Taxonomy" id="433727"/>
    <lineage>
        <taxon>unclassified sequences</taxon>
        <taxon>metagenomes</taxon>
        <taxon>ecological metagenomes</taxon>
    </lineage>
</organism>
<keyword evidence="1" id="KW-0812">Transmembrane</keyword>
<dbReference type="EMBL" id="BLAB01000001">
    <property type="protein sequence ID" value="GER94386.1"/>
    <property type="molecule type" value="Genomic_DNA"/>
</dbReference>
<dbReference type="PIRSF" id="PIRSF000032">
    <property type="entry name" value="Cytochrome_b6"/>
    <property type="match status" value="1"/>
</dbReference>
<dbReference type="GO" id="GO:0009055">
    <property type="term" value="F:electron transfer activity"/>
    <property type="evidence" value="ECO:0007669"/>
    <property type="project" value="InterPro"/>
</dbReference>
<dbReference type="PROSITE" id="PS51002">
    <property type="entry name" value="CYTB_NTER"/>
    <property type="match status" value="1"/>
</dbReference>
<evidence type="ECO:0000259" key="2">
    <source>
        <dbReference type="PROSITE" id="PS51002"/>
    </source>
</evidence>